<dbReference type="InterPro" id="IPR043165">
    <property type="entry name" value="TruD_insert_sf"/>
</dbReference>
<evidence type="ECO:0000313" key="6">
    <source>
        <dbReference type="EMBL" id="AFL72565.1"/>
    </source>
</evidence>
<dbReference type="AlphaFoldDB" id="I3Y6E7"/>
<evidence type="ECO:0000256" key="2">
    <source>
        <dbReference type="ARBA" id="ARBA00022694"/>
    </source>
</evidence>
<dbReference type="HAMAP" id="MF_01082">
    <property type="entry name" value="TruD"/>
    <property type="match status" value="1"/>
</dbReference>
<proteinExistence type="inferred from homology"/>
<dbReference type="InterPro" id="IPR042214">
    <property type="entry name" value="TruD_catalytic"/>
</dbReference>
<dbReference type="STRING" id="765911.Thivi_0504"/>
<dbReference type="OrthoDB" id="1550679at2"/>
<dbReference type="InterPro" id="IPR020103">
    <property type="entry name" value="PsdUridine_synth_cat_dom_sf"/>
</dbReference>
<dbReference type="InterPro" id="IPR020119">
    <property type="entry name" value="PsdUridine_synth_TruD_CS"/>
</dbReference>
<protein>
    <recommendedName>
        <fullName evidence="4">tRNA pseudouridine synthase D</fullName>
        <ecNumber evidence="4">5.4.99.27</ecNumber>
    </recommendedName>
    <alternativeName>
        <fullName evidence="4">tRNA pseudouridine(13) synthase</fullName>
    </alternativeName>
    <alternativeName>
        <fullName evidence="4">tRNA pseudouridylate synthase D</fullName>
    </alternativeName>
    <alternativeName>
        <fullName evidence="4">tRNA-uridine isomerase D</fullName>
    </alternativeName>
</protein>
<dbReference type="Proteomes" id="UP000006062">
    <property type="component" value="Chromosome"/>
</dbReference>
<dbReference type="Gene3D" id="3.30.2350.20">
    <property type="entry name" value="TruD, catalytic domain"/>
    <property type="match status" value="1"/>
</dbReference>
<dbReference type="eggNOG" id="COG0585">
    <property type="taxonomic scope" value="Bacteria"/>
</dbReference>
<dbReference type="NCBIfam" id="NF002153">
    <property type="entry name" value="PRK00984.1-2"/>
    <property type="match status" value="1"/>
</dbReference>
<dbReference type="GO" id="GO:0005829">
    <property type="term" value="C:cytosol"/>
    <property type="evidence" value="ECO:0007669"/>
    <property type="project" value="TreeGrafter"/>
</dbReference>
<name>I3Y6E7_THIV6</name>
<evidence type="ECO:0000259" key="5">
    <source>
        <dbReference type="PROSITE" id="PS50984"/>
    </source>
</evidence>
<dbReference type="KEGG" id="tvi:Thivi_0504"/>
<dbReference type="GO" id="GO:0160150">
    <property type="term" value="F:tRNA pseudouridine(13) synthase activity"/>
    <property type="evidence" value="ECO:0007669"/>
    <property type="project" value="UniProtKB-EC"/>
</dbReference>
<dbReference type="PANTHER" id="PTHR47811:SF1">
    <property type="entry name" value="TRNA PSEUDOURIDINE SYNTHASE D"/>
    <property type="match status" value="1"/>
</dbReference>
<dbReference type="InterPro" id="IPR001656">
    <property type="entry name" value="PsdUridine_synth_TruD"/>
</dbReference>
<feature type="active site" description="Nucleophile" evidence="4">
    <location>
        <position position="88"/>
    </location>
</feature>
<organism evidence="6 7">
    <name type="scientific">Thiocystis violascens (strain ATCC 17096 / DSM 198 / 6111)</name>
    <name type="common">Chromatium violascens</name>
    <dbReference type="NCBI Taxonomy" id="765911"/>
    <lineage>
        <taxon>Bacteria</taxon>
        <taxon>Pseudomonadati</taxon>
        <taxon>Pseudomonadota</taxon>
        <taxon>Gammaproteobacteria</taxon>
        <taxon>Chromatiales</taxon>
        <taxon>Chromatiaceae</taxon>
        <taxon>Thiocystis</taxon>
    </lineage>
</organism>
<dbReference type="GO" id="GO:0031119">
    <property type="term" value="P:tRNA pseudouridine synthesis"/>
    <property type="evidence" value="ECO:0007669"/>
    <property type="project" value="UniProtKB-UniRule"/>
</dbReference>
<gene>
    <name evidence="4" type="primary">truD</name>
    <name evidence="6" type="ordered locus">Thivi_0504</name>
</gene>
<evidence type="ECO:0000313" key="7">
    <source>
        <dbReference type="Proteomes" id="UP000006062"/>
    </source>
</evidence>
<evidence type="ECO:0000256" key="4">
    <source>
        <dbReference type="HAMAP-Rule" id="MF_01082"/>
    </source>
</evidence>
<dbReference type="CDD" id="cd02575">
    <property type="entry name" value="PseudoU_synth_EcTruD"/>
    <property type="match status" value="1"/>
</dbReference>
<sequence>MTQTPLPRWTTFADLPRAHGEPLGHGRLRVDPADFQVEERLGFAPDGEGDHLLLWVRKTGANTEWVARRLAALAGASQSEIGYAGLKDRHAVTSQWFSVPRPRDEPPDWSALSTDGIEVLKVHPHRRKLRRGALAGNRFRLRIRDCALAISDLDARLDAIRARGVPNYFGEQRFGHADGNLIRAHALFGGTAGRVPRHQKGLWLSAARSQMFNQLLAERVRREDWDRPQPGDCLQLDGTHSHFLAEVIDETLTERCERMDLHPSGPLWGAGAPPTRAAIQRLEEEVAAGFPGWPEGLAVQRMDQERRALRLPVIDLTGRLVDEGLELTFELTAGSYATAVLRELVDWDA</sequence>
<feature type="domain" description="TRUD" evidence="5">
    <location>
        <begin position="164"/>
        <end position="311"/>
    </location>
</feature>
<evidence type="ECO:0000256" key="3">
    <source>
        <dbReference type="ARBA" id="ARBA00023235"/>
    </source>
</evidence>
<dbReference type="EC" id="5.4.99.27" evidence="4"/>
<accession>I3Y6E7</accession>
<dbReference type="GO" id="GO:0003723">
    <property type="term" value="F:RNA binding"/>
    <property type="evidence" value="ECO:0007669"/>
    <property type="project" value="InterPro"/>
</dbReference>
<dbReference type="SUPFAM" id="SSF55120">
    <property type="entry name" value="Pseudouridine synthase"/>
    <property type="match status" value="1"/>
</dbReference>
<dbReference type="InterPro" id="IPR050170">
    <property type="entry name" value="TruD_pseudoU_synthase"/>
</dbReference>
<dbReference type="RefSeq" id="WP_014777063.1">
    <property type="nucleotide sequence ID" value="NC_018012.1"/>
</dbReference>
<evidence type="ECO:0000256" key="1">
    <source>
        <dbReference type="ARBA" id="ARBA00007953"/>
    </source>
</evidence>
<keyword evidence="7" id="KW-1185">Reference proteome</keyword>
<keyword evidence="3 4" id="KW-0413">Isomerase</keyword>
<dbReference type="PANTHER" id="PTHR47811">
    <property type="entry name" value="TRNA PSEUDOURIDINE SYNTHASE D"/>
    <property type="match status" value="1"/>
</dbReference>
<dbReference type="Pfam" id="PF01142">
    <property type="entry name" value="TruD"/>
    <property type="match status" value="2"/>
</dbReference>
<dbReference type="PROSITE" id="PS01268">
    <property type="entry name" value="UPF0024"/>
    <property type="match status" value="1"/>
</dbReference>
<comment type="catalytic activity">
    <reaction evidence="4">
        <text>uridine(13) in tRNA = pseudouridine(13) in tRNA</text>
        <dbReference type="Rhea" id="RHEA:42540"/>
        <dbReference type="Rhea" id="RHEA-COMP:10105"/>
        <dbReference type="Rhea" id="RHEA-COMP:10106"/>
        <dbReference type="ChEBI" id="CHEBI:65314"/>
        <dbReference type="ChEBI" id="CHEBI:65315"/>
        <dbReference type="EC" id="5.4.99.27"/>
    </reaction>
</comment>
<dbReference type="PROSITE" id="PS50984">
    <property type="entry name" value="TRUD"/>
    <property type="match status" value="1"/>
</dbReference>
<comment type="function">
    <text evidence="4">Responsible for synthesis of pseudouridine from uracil-13 in transfer RNAs.</text>
</comment>
<dbReference type="InterPro" id="IPR011760">
    <property type="entry name" value="PsdUridine_synth_TruD_insert"/>
</dbReference>
<dbReference type="Gene3D" id="3.30.2340.10">
    <property type="entry name" value="TruD, insertion domain"/>
    <property type="match status" value="1"/>
</dbReference>
<reference evidence="6 7" key="1">
    <citation type="submission" date="2012-06" db="EMBL/GenBank/DDBJ databases">
        <title>Complete sequence of Thiocystis violascens DSM 198.</title>
        <authorList>
            <consortium name="US DOE Joint Genome Institute"/>
            <person name="Lucas S."/>
            <person name="Han J."/>
            <person name="Lapidus A."/>
            <person name="Cheng J.-F."/>
            <person name="Goodwin L."/>
            <person name="Pitluck S."/>
            <person name="Peters L."/>
            <person name="Ovchinnikova G."/>
            <person name="Teshima H."/>
            <person name="Detter J.C."/>
            <person name="Han C."/>
            <person name="Tapia R."/>
            <person name="Land M."/>
            <person name="Hauser L."/>
            <person name="Kyrpides N."/>
            <person name="Ivanova N."/>
            <person name="Pagani I."/>
            <person name="Vogl K."/>
            <person name="Liu Z."/>
            <person name="Frigaard N.-U."/>
            <person name="Bryant D."/>
            <person name="Woyke T."/>
        </authorList>
    </citation>
    <scope>NUCLEOTIDE SEQUENCE [LARGE SCALE GENOMIC DNA]</scope>
    <source>
        <strain evidence="7">ATCC 17096 / DSM 198 / 6111</strain>
    </source>
</reference>
<comment type="similarity">
    <text evidence="1 4">Belongs to the pseudouridine synthase TruD family.</text>
</comment>
<keyword evidence="2 4" id="KW-0819">tRNA processing</keyword>
<dbReference type="HOGENOM" id="CLU_005281_4_0_6"/>
<dbReference type="EMBL" id="CP003154">
    <property type="protein sequence ID" value="AFL72565.1"/>
    <property type="molecule type" value="Genomic_DNA"/>
</dbReference>